<dbReference type="RefSeq" id="WP_170829211.1">
    <property type="nucleotide sequence ID" value="NZ_FMWL01000001.1"/>
</dbReference>
<accession>A0A1G5RSC7</accession>
<proteinExistence type="predicted"/>
<evidence type="ECO:0000256" key="1">
    <source>
        <dbReference type="SAM" id="MobiDB-lite"/>
    </source>
</evidence>
<sequence length="214" mass="24640">MLKEVKTIENTDFKAAFDGIILKNPYLQYFLGFDSFEDDRPPFDASLITHFRKRFTPDILLEINNIIAIKELEAAAASEKRDDDDHHYTNGFGPSEPTTKDVQISFDDIPKQGKLILDATCAPSDIRFPTDLRLLKEALEKLEDMIDALHAPDISVAAKHRTYHNRARKDYLSNEKQRKTCMIRKRILCTTGSDAILRLCWQIPFIKIAKTWLL</sequence>
<reference evidence="2 3" key="1">
    <citation type="submission" date="2016-10" db="EMBL/GenBank/DDBJ databases">
        <authorList>
            <person name="de Groot N.N."/>
        </authorList>
    </citation>
    <scope>NUCLEOTIDE SEQUENCE [LARGE SCALE GENOMIC DNA]</scope>
    <source>
        <strain evidence="2 3">DSM 2784</strain>
    </source>
</reference>
<dbReference type="STRING" id="1120920.SAMN03080599_00188"/>
<evidence type="ECO:0000313" key="2">
    <source>
        <dbReference type="EMBL" id="SCZ76341.1"/>
    </source>
</evidence>
<feature type="region of interest" description="Disordered" evidence="1">
    <location>
        <begin position="79"/>
        <end position="100"/>
    </location>
</feature>
<dbReference type="EMBL" id="FMWL01000001">
    <property type="protein sequence ID" value="SCZ76341.1"/>
    <property type="molecule type" value="Genomic_DNA"/>
</dbReference>
<keyword evidence="3" id="KW-1185">Reference proteome</keyword>
<feature type="compositionally biased region" description="Basic and acidic residues" evidence="1">
    <location>
        <begin position="79"/>
        <end position="88"/>
    </location>
</feature>
<name>A0A1G5RSC7_9FIRM</name>
<evidence type="ECO:0000313" key="3">
    <source>
        <dbReference type="Proteomes" id="UP000199208"/>
    </source>
</evidence>
<organism evidence="2 3">
    <name type="scientific">Acidaminobacter hydrogenoformans DSM 2784</name>
    <dbReference type="NCBI Taxonomy" id="1120920"/>
    <lineage>
        <taxon>Bacteria</taxon>
        <taxon>Bacillati</taxon>
        <taxon>Bacillota</taxon>
        <taxon>Clostridia</taxon>
        <taxon>Peptostreptococcales</taxon>
        <taxon>Acidaminobacteraceae</taxon>
        <taxon>Acidaminobacter</taxon>
    </lineage>
</organism>
<gene>
    <name evidence="2" type="ORF">SAMN03080599_00188</name>
</gene>
<dbReference type="Proteomes" id="UP000199208">
    <property type="component" value="Unassembled WGS sequence"/>
</dbReference>
<protein>
    <submittedName>
        <fullName evidence="2">Transposase domain</fullName>
    </submittedName>
</protein>
<dbReference type="AlphaFoldDB" id="A0A1G5RSC7"/>